<proteinExistence type="predicted"/>
<evidence type="ECO:0008006" key="3">
    <source>
        <dbReference type="Google" id="ProtNLM"/>
    </source>
</evidence>
<dbReference type="EMBL" id="CP042905">
    <property type="protein sequence ID" value="QEE16129.2"/>
    <property type="molecule type" value="Genomic_DNA"/>
</dbReference>
<reference evidence="1 2" key="2">
    <citation type="journal article" date="2024" name="Int. J. Syst. Evol. Microbiol.">
        <title>Promethearchaeum syntrophicum gen. nov., sp. nov., an anaerobic, obligately syntrophic archaeon, the first isolate of the lineage 'Asgard' archaea, and proposal of the new archaeal phylum Promethearchaeota phyl. nov. and kingdom Promethearchaeati regn. nov.</title>
        <authorList>
            <person name="Imachi H."/>
            <person name="Nobu M.K."/>
            <person name="Kato S."/>
            <person name="Takaki Y."/>
            <person name="Miyazaki M."/>
            <person name="Miyata M."/>
            <person name="Ogawara M."/>
            <person name="Saito Y."/>
            <person name="Sakai S."/>
            <person name="Tahara Y.O."/>
            <person name="Takano Y."/>
            <person name="Tasumi E."/>
            <person name="Uematsu K."/>
            <person name="Yoshimura T."/>
            <person name="Itoh T."/>
            <person name="Ohkuma M."/>
            <person name="Takai K."/>
        </authorList>
    </citation>
    <scope>NUCLEOTIDE SEQUENCE [LARGE SCALE GENOMIC DNA]</scope>
    <source>
        <strain evidence="1 2">MK-D1</strain>
    </source>
</reference>
<protein>
    <recommendedName>
        <fullName evidence="3">Double-stranded DNA-binding domain protein</fullName>
    </recommendedName>
</protein>
<gene>
    <name evidence="1" type="ORF">DSAG12_01958</name>
</gene>
<reference evidence="1 2" key="1">
    <citation type="journal article" date="2020" name="Nature">
        <title>Isolation of an archaeon at the prokaryote-eukaryote interface.</title>
        <authorList>
            <person name="Imachi H."/>
            <person name="Nobu M.K."/>
            <person name="Nakahara N."/>
            <person name="Morono Y."/>
            <person name="Ogawara M."/>
            <person name="Takaki Y."/>
            <person name="Takano Y."/>
            <person name="Uematsu K."/>
            <person name="Ikuta T."/>
            <person name="Ito M."/>
            <person name="Matsui Y."/>
            <person name="Miyazaki M."/>
            <person name="Murata K."/>
            <person name="Saito Y."/>
            <person name="Sakai S."/>
            <person name="Song C."/>
            <person name="Tasumi E."/>
            <person name="Yamanaka Y."/>
            <person name="Yamaguchi T."/>
            <person name="Kamagata Y."/>
            <person name="Tamaki H."/>
            <person name="Takai K."/>
        </authorList>
    </citation>
    <scope>NUCLEOTIDE SEQUENCE [LARGE SCALE GENOMIC DNA]</scope>
    <source>
        <strain evidence="1 2">MK-D1</strain>
    </source>
</reference>
<organism evidence="1 2">
    <name type="scientific">Promethearchaeum syntrophicum</name>
    <dbReference type="NCBI Taxonomy" id="2594042"/>
    <lineage>
        <taxon>Archaea</taxon>
        <taxon>Promethearchaeati</taxon>
        <taxon>Promethearchaeota</taxon>
        <taxon>Promethearchaeia</taxon>
        <taxon>Promethearchaeales</taxon>
        <taxon>Promethearchaeaceae</taxon>
        <taxon>Promethearchaeum</taxon>
    </lineage>
</organism>
<dbReference type="KEGG" id="psyt:DSAG12_01958"/>
<dbReference type="AlphaFoldDB" id="A0A5B9DA69"/>
<evidence type="ECO:0000313" key="1">
    <source>
        <dbReference type="EMBL" id="QEE16129.2"/>
    </source>
</evidence>
<accession>A0A5B9DA69</accession>
<evidence type="ECO:0000313" key="2">
    <source>
        <dbReference type="Proteomes" id="UP000321408"/>
    </source>
</evidence>
<name>A0A5B9DA69_9ARCH</name>
<dbReference type="Proteomes" id="UP000321408">
    <property type="component" value="Chromosome"/>
</dbReference>
<keyword evidence="2" id="KW-1185">Reference proteome</keyword>
<sequence>MSDDELHRIRMQKMQEILNKKKQAEQRSQRVELPIDNKMDQILAVLLAPNANQYLNIIKQRNYELFAKIRQKIFPPKIMPELDLLLQYLRQGMIRRGVISLIEIQQIERQILGIGSSITIKKQGQDAKTLSNFLKEDED</sequence>